<dbReference type="Proteomes" id="UP000812440">
    <property type="component" value="Chromosome 5"/>
</dbReference>
<evidence type="ECO:0000313" key="3">
    <source>
        <dbReference type="EMBL" id="KAG8445747.1"/>
    </source>
</evidence>
<comment type="caution">
    <text evidence="3">The sequence shown here is derived from an EMBL/GenBank/DDBJ whole genome shotgun (WGS) entry which is preliminary data.</text>
</comment>
<dbReference type="AlphaFoldDB" id="A0A8T2JQS8"/>
<keyword evidence="2" id="KW-0732">Signal</keyword>
<proteinExistence type="predicted"/>
<feature type="region of interest" description="Disordered" evidence="1">
    <location>
        <begin position="28"/>
        <end position="49"/>
    </location>
</feature>
<evidence type="ECO:0000256" key="1">
    <source>
        <dbReference type="SAM" id="MobiDB-lite"/>
    </source>
</evidence>
<protein>
    <submittedName>
        <fullName evidence="3">Uncharacterized protein</fullName>
    </submittedName>
</protein>
<accession>A0A8T2JQS8</accession>
<evidence type="ECO:0000256" key="2">
    <source>
        <dbReference type="SAM" id="SignalP"/>
    </source>
</evidence>
<keyword evidence="4" id="KW-1185">Reference proteome</keyword>
<organism evidence="3 4">
    <name type="scientific">Hymenochirus boettgeri</name>
    <name type="common">Congo dwarf clawed frog</name>
    <dbReference type="NCBI Taxonomy" id="247094"/>
    <lineage>
        <taxon>Eukaryota</taxon>
        <taxon>Metazoa</taxon>
        <taxon>Chordata</taxon>
        <taxon>Craniata</taxon>
        <taxon>Vertebrata</taxon>
        <taxon>Euteleostomi</taxon>
        <taxon>Amphibia</taxon>
        <taxon>Batrachia</taxon>
        <taxon>Anura</taxon>
        <taxon>Pipoidea</taxon>
        <taxon>Pipidae</taxon>
        <taxon>Pipinae</taxon>
        <taxon>Hymenochirus</taxon>
    </lineage>
</organism>
<dbReference type="EMBL" id="JAACNH010000004">
    <property type="protein sequence ID" value="KAG8445747.1"/>
    <property type="molecule type" value="Genomic_DNA"/>
</dbReference>
<gene>
    <name evidence="3" type="ORF">GDO86_010510</name>
</gene>
<feature type="chain" id="PRO_5035811287" evidence="2">
    <location>
        <begin position="25"/>
        <end position="80"/>
    </location>
</feature>
<name>A0A8T2JQS8_9PIPI</name>
<evidence type="ECO:0000313" key="4">
    <source>
        <dbReference type="Proteomes" id="UP000812440"/>
    </source>
</evidence>
<feature type="signal peptide" evidence="2">
    <location>
        <begin position="1"/>
        <end position="24"/>
    </location>
</feature>
<sequence length="80" mass="9107">MTKAIGKKCLIVFLLFQISEILMAGKLEEQGPPDNYTNSLEYNDHGNNEQPRATGTLHTVVFFIEIIHYNNLIIYSGCFE</sequence>
<reference evidence="3" key="1">
    <citation type="thesis" date="2020" institute="ProQuest LLC" country="789 East Eisenhower Parkway, Ann Arbor, MI, USA">
        <title>Comparative Genomics and Chromosome Evolution.</title>
        <authorList>
            <person name="Mudd A.B."/>
        </authorList>
    </citation>
    <scope>NUCLEOTIDE SEQUENCE</scope>
    <source>
        <strain evidence="3">Female2</strain>
        <tissue evidence="3">Blood</tissue>
    </source>
</reference>